<accession>A0A4R2C5V1</accession>
<protein>
    <recommendedName>
        <fullName evidence="3">ATP-binding protein</fullName>
    </recommendedName>
</protein>
<comment type="caution">
    <text evidence="1">The sequence shown here is derived from an EMBL/GenBank/DDBJ whole genome shotgun (WGS) entry which is preliminary data.</text>
</comment>
<evidence type="ECO:0008006" key="3">
    <source>
        <dbReference type="Google" id="ProtNLM"/>
    </source>
</evidence>
<dbReference type="AlphaFoldDB" id="A0A4R2C5V1"/>
<name>A0A4R2C5V1_9HYPH</name>
<gene>
    <name evidence="1" type="ORF">EV184_102395</name>
</gene>
<evidence type="ECO:0000313" key="2">
    <source>
        <dbReference type="Proteomes" id="UP000295043"/>
    </source>
</evidence>
<sequence length="390" mass="42801">MANGADTRDRLGLSAGYEKLEAVLDLVNERGSRLTVPNKWGFEARPGGSVSSAQLAMTWSRRNEPSATLQLGSDVPPEHAAETLLDRTYGLIAAAFADRIIGRDGERDVTGGMLRLVSQRLAELYAGSFDQIIHGQSLPLISVDHLERDGPNPFLYHPRTGEVRSDFTGLVQQALARLIARKRLNKDSIDTELLATLFRELFSNTHLHARTDLDGALYRRSARGIVFALRPVDISIDAFSGGLPTLREYIESMERHAARPRVEFLEVSVFDSGPGLAARAYGGPVPEHMSIAQEYDLVNRCFLKSITSVPNPAHGWGLPRVMLGLKSAGGFMRLRTGRLSLCKWFPPKIPQPRVLDEDLAFLDVDGGQPKQHAHVVGAVFTILIPIGLGN</sequence>
<dbReference type="Proteomes" id="UP000295043">
    <property type="component" value="Unassembled WGS sequence"/>
</dbReference>
<dbReference type="EMBL" id="SLVU01000002">
    <property type="protein sequence ID" value="TCN34084.1"/>
    <property type="molecule type" value="Genomic_DNA"/>
</dbReference>
<evidence type="ECO:0000313" key="1">
    <source>
        <dbReference type="EMBL" id="TCN34084.1"/>
    </source>
</evidence>
<proteinExistence type="predicted"/>
<reference evidence="1 2" key="1">
    <citation type="submission" date="2019-03" db="EMBL/GenBank/DDBJ databases">
        <title>Genomic Encyclopedia of Type Strains, Phase IV (KMG-V): Genome sequencing to study the core and pangenomes of soil and plant-associated prokaryotes.</title>
        <authorList>
            <person name="Whitman W."/>
        </authorList>
    </citation>
    <scope>NUCLEOTIDE SEQUENCE [LARGE SCALE GENOMIC DNA]</scope>
    <source>
        <strain evidence="1 2">23C40</strain>
    </source>
</reference>
<organism evidence="1 2">
    <name type="scientific">Sinorhizobium americanum</name>
    <dbReference type="NCBI Taxonomy" id="194963"/>
    <lineage>
        <taxon>Bacteria</taxon>
        <taxon>Pseudomonadati</taxon>
        <taxon>Pseudomonadota</taxon>
        <taxon>Alphaproteobacteria</taxon>
        <taxon>Hyphomicrobiales</taxon>
        <taxon>Rhizobiaceae</taxon>
        <taxon>Sinorhizobium/Ensifer group</taxon>
        <taxon>Sinorhizobium</taxon>
    </lineage>
</organism>